<proteinExistence type="predicted"/>
<gene>
    <name evidence="1" type="ORF">A3K52_04105</name>
</gene>
<dbReference type="Proteomes" id="UP000177050">
    <property type="component" value="Unassembled WGS sequence"/>
</dbReference>
<accession>A0A1F7L1K6</accession>
<dbReference type="AlphaFoldDB" id="A0A1F7L1K6"/>
<protein>
    <submittedName>
        <fullName evidence="1">Uncharacterized protein</fullName>
    </submittedName>
</protein>
<comment type="caution">
    <text evidence="1">The sequence shown here is derived from an EMBL/GenBank/DDBJ whole genome shotgun (WGS) entry which is preliminary data.</text>
</comment>
<dbReference type="EMBL" id="MGBR01000001">
    <property type="protein sequence ID" value="OGK73934.1"/>
    <property type="molecule type" value="Genomic_DNA"/>
</dbReference>
<organism evidence="1 2">
    <name type="scientific">Candidatus Roizmanbacteria bacterium RIFOXYD1_FULL_38_12</name>
    <dbReference type="NCBI Taxonomy" id="1802093"/>
    <lineage>
        <taxon>Bacteria</taxon>
        <taxon>Candidatus Roizmaniibacteriota</taxon>
    </lineage>
</organism>
<reference evidence="1 2" key="1">
    <citation type="journal article" date="2016" name="Nat. Commun.">
        <title>Thousands of microbial genomes shed light on interconnected biogeochemical processes in an aquifer system.</title>
        <authorList>
            <person name="Anantharaman K."/>
            <person name="Brown C.T."/>
            <person name="Hug L.A."/>
            <person name="Sharon I."/>
            <person name="Castelle C.J."/>
            <person name="Probst A.J."/>
            <person name="Thomas B.C."/>
            <person name="Singh A."/>
            <person name="Wilkins M.J."/>
            <person name="Karaoz U."/>
            <person name="Brodie E.L."/>
            <person name="Williams K.H."/>
            <person name="Hubbard S.S."/>
            <person name="Banfield J.F."/>
        </authorList>
    </citation>
    <scope>NUCLEOTIDE SEQUENCE [LARGE SCALE GENOMIC DNA]</scope>
</reference>
<evidence type="ECO:0000313" key="1">
    <source>
        <dbReference type="EMBL" id="OGK73934.1"/>
    </source>
</evidence>
<name>A0A1F7L1K6_9BACT</name>
<evidence type="ECO:0000313" key="2">
    <source>
        <dbReference type="Proteomes" id="UP000177050"/>
    </source>
</evidence>
<sequence length="101" mass="11523">MDVILKDLQKKAYQLLLEAMTSALKKGEMTVDDSEVSSRKIVRNLDGIESYTELLLFLQSLANTYPAYKGVYVSFKQEEAAQKDKKKMEALQARLRQFASI</sequence>